<feature type="region of interest" description="Disordered" evidence="1">
    <location>
        <begin position="1"/>
        <end position="302"/>
    </location>
</feature>
<sequence>MSSAVRSTSVSPSPDGEDISKAGVWTEETLSAGSSSGSGSVRRSKGKESDQETLQEETTVLKEDGDGYGAVEGYPPTKEEEAESRRIEENLSRWEMAERERRKAARESSSLTSGSTLVGEISRRASLLWPSGRAKHASSGGVGMHRALRTTEDGVPLDEIEGSPSPRFGENPFSTPNISADSLHDPYQSVIMRESTSENPFEDAEQASTARPTDDAPASFPKQPPPPPQPLSLPKPRSPPPRAETPHADRPPEPIPPPQVAPSPEQEEEPQEVRWWTEWLCGCTEGPDRGGDHQAGRTNPFE</sequence>
<dbReference type="OrthoDB" id="3358973at2759"/>
<dbReference type="InParanoid" id="A0A165GXL5"/>
<name>A0A165GXL5_9APHY</name>
<evidence type="ECO:0000313" key="3">
    <source>
        <dbReference type="Proteomes" id="UP000076871"/>
    </source>
</evidence>
<gene>
    <name evidence="2" type="ORF">LAESUDRAFT_809815</name>
</gene>
<feature type="compositionally biased region" description="Low complexity" evidence="1">
    <location>
        <begin position="107"/>
        <end position="120"/>
    </location>
</feature>
<dbReference type="GeneID" id="63831195"/>
<feature type="compositionally biased region" description="Low complexity" evidence="1">
    <location>
        <begin position="31"/>
        <end position="41"/>
    </location>
</feature>
<evidence type="ECO:0000313" key="2">
    <source>
        <dbReference type="EMBL" id="KZT10966.1"/>
    </source>
</evidence>
<dbReference type="EMBL" id="KV427608">
    <property type="protein sequence ID" value="KZT10966.1"/>
    <property type="molecule type" value="Genomic_DNA"/>
</dbReference>
<dbReference type="RefSeq" id="XP_040768706.1">
    <property type="nucleotide sequence ID" value="XM_040914167.1"/>
</dbReference>
<evidence type="ECO:0000256" key="1">
    <source>
        <dbReference type="SAM" id="MobiDB-lite"/>
    </source>
</evidence>
<keyword evidence="3" id="KW-1185">Reference proteome</keyword>
<feature type="compositionally biased region" description="Basic and acidic residues" evidence="1">
    <location>
        <begin position="286"/>
        <end position="295"/>
    </location>
</feature>
<proteinExistence type="predicted"/>
<dbReference type="Proteomes" id="UP000076871">
    <property type="component" value="Unassembled WGS sequence"/>
</dbReference>
<feature type="compositionally biased region" description="Pro residues" evidence="1">
    <location>
        <begin position="222"/>
        <end position="243"/>
    </location>
</feature>
<protein>
    <submittedName>
        <fullName evidence="2">Uncharacterized protein</fullName>
    </submittedName>
</protein>
<accession>A0A165GXL5</accession>
<feature type="compositionally biased region" description="Basic and acidic residues" evidence="1">
    <location>
        <begin position="77"/>
        <end position="101"/>
    </location>
</feature>
<organism evidence="2 3">
    <name type="scientific">Laetiporus sulphureus 93-53</name>
    <dbReference type="NCBI Taxonomy" id="1314785"/>
    <lineage>
        <taxon>Eukaryota</taxon>
        <taxon>Fungi</taxon>
        <taxon>Dikarya</taxon>
        <taxon>Basidiomycota</taxon>
        <taxon>Agaricomycotina</taxon>
        <taxon>Agaricomycetes</taxon>
        <taxon>Polyporales</taxon>
        <taxon>Laetiporus</taxon>
    </lineage>
</organism>
<dbReference type="STRING" id="1314785.A0A165GXL5"/>
<feature type="compositionally biased region" description="Low complexity" evidence="1">
    <location>
        <begin position="1"/>
        <end position="14"/>
    </location>
</feature>
<dbReference type="AlphaFoldDB" id="A0A165GXL5"/>
<reference evidence="2 3" key="1">
    <citation type="journal article" date="2016" name="Mol. Biol. Evol.">
        <title>Comparative Genomics of Early-Diverging Mushroom-Forming Fungi Provides Insights into the Origins of Lignocellulose Decay Capabilities.</title>
        <authorList>
            <person name="Nagy L.G."/>
            <person name="Riley R."/>
            <person name="Tritt A."/>
            <person name="Adam C."/>
            <person name="Daum C."/>
            <person name="Floudas D."/>
            <person name="Sun H."/>
            <person name="Yadav J.S."/>
            <person name="Pangilinan J."/>
            <person name="Larsson K.H."/>
            <person name="Matsuura K."/>
            <person name="Barry K."/>
            <person name="Labutti K."/>
            <person name="Kuo R."/>
            <person name="Ohm R.A."/>
            <person name="Bhattacharya S.S."/>
            <person name="Shirouzu T."/>
            <person name="Yoshinaga Y."/>
            <person name="Martin F.M."/>
            <person name="Grigoriev I.V."/>
            <person name="Hibbett D.S."/>
        </authorList>
    </citation>
    <scope>NUCLEOTIDE SEQUENCE [LARGE SCALE GENOMIC DNA]</scope>
    <source>
        <strain evidence="2 3">93-53</strain>
    </source>
</reference>